<dbReference type="EMBL" id="BKCJ011451789">
    <property type="protein sequence ID" value="GFD34877.1"/>
    <property type="molecule type" value="Genomic_DNA"/>
</dbReference>
<comment type="caution">
    <text evidence="2">The sequence shown here is derived from an EMBL/GenBank/DDBJ whole genome shotgun (WGS) entry which is preliminary data.</text>
</comment>
<gene>
    <name evidence="2" type="ORF">Tci_906846</name>
</gene>
<feature type="non-terminal residue" evidence="2">
    <location>
        <position position="1"/>
    </location>
</feature>
<feature type="region of interest" description="Disordered" evidence="1">
    <location>
        <begin position="94"/>
        <end position="134"/>
    </location>
</feature>
<sequence>AGLPLCPPPDIAGLPLCPLPDIDYTPLWLQPDIPLSPSPNNYYTHLSPTLSATPSQLEMKTRKWAEVDKVKQRFEDMFAGFDNKLANIEAKMEEVREKSKASERIEKKPRESGKSKVSGRIEKKSKEKPNKTQK</sequence>
<reference evidence="2" key="1">
    <citation type="journal article" date="2019" name="Sci. Rep.">
        <title>Draft genome of Tanacetum cinerariifolium, the natural source of mosquito coil.</title>
        <authorList>
            <person name="Yamashiro T."/>
            <person name="Shiraishi A."/>
            <person name="Satake H."/>
            <person name="Nakayama K."/>
        </authorList>
    </citation>
    <scope>NUCLEOTIDE SEQUENCE</scope>
</reference>
<accession>A0A699VHZ2</accession>
<evidence type="ECO:0000256" key="1">
    <source>
        <dbReference type="SAM" id="MobiDB-lite"/>
    </source>
</evidence>
<name>A0A699VHZ2_TANCI</name>
<proteinExistence type="predicted"/>
<evidence type="ECO:0000313" key="2">
    <source>
        <dbReference type="EMBL" id="GFD34877.1"/>
    </source>
</evidence>
<dbReference type="AlphaFoldDB" id="A0A699VHZ2"/>
<organism evidence="2">
    <name type="scientific">Tanacetum cinerariifolium</name>
    <name type="common">Dalmatian daisy</name>
    <name type="synonym">Chrysanthemum cinerariifolium</name>
    <dbReference type="NCBI Taxonomy" id="118510"/>
    <lineage>
        <taxon>Eukaryota</taxon>
        <taxon>Viridiplantae</taxon>
        <taxon>Streptophyta</taxon>
        <taxon>Embryophyta</taxon>
        <taxon>Tracheophyta</taxon>
        <taxon>Spermatophyta</taxon>
        <taxon>Magnoliopsida</taxon>
        <taxon>eudicotyledons</taxon>
        <taxon>Gunneridae</taxon>
        <taxon>Pentapetalae</taxon>
        <taxon>asterids</taxon>
        <taxon>campanulids</taxon>
        <taxon>Asterales</taxon>
        <taxon>Asteraceae</taxon>
        <taxon>Asteroideae</taxon>
        <taxon>Anthemideae</taxon>
        <taxon>Anthemidinae</taxon>
        <taxon>Tanacetum</taxon>
    </lineage>
</organism>
<protein>
    <submittedName>
        <fullName evidence="2">Uncharacterized protein</fullName>
    </submittedName>
</protein>